<keyword evidence="12" id="KW-1185">Reference proteome</keyword>
<keyword evidence="5 7" id="KW-0697">Rotamase</keyword>
<evidence type="ECO:0000256" key="7">
    <source>
        <dbReference type="PIRNR" id="PIRNR001473"/>
    </source>
</evidence>
<evidence type="ECO:0000256" key="5">
    <source>
        <dbReference type="ARBA" id="ARBA00023110"/>
    </source>
</evidence>
<comment type="function">
    <text evidence="2">PPIase that acts as a histone chaperone. Histone proline isomerase that increases the rate of cis-trans isomerization at prolines on the histone H3 N-terminal tail. Proline isomerization influences H3 methylation thereby regulating gene expression.</text>
</comment>
<feature type="region of interest" description="Disordered" evidence="9">
    <location>
        <begin position="266"/>
        <end position="294"/>
    </location>
</feature>
<comment type="similarity">
    <text evidence="3">Belongs to the FKBP-type PPIase family. FKBP3/4 subfamily.</text>
</comment>
<feature type="domain" description="PPIase FKBP-type" evidence="10">
    <location>
        <begin position="381"/>
        <end position="467"/>
    </location>
</feature>
<dbReference type="InterPro" id="IPR023566">
    <property type="entry name" value="PPIase_Fpr3/Fpr4-like"/>
</dbReference>
<dbReference type="GO" id="GO:0003755">
    <property type="term" value="F:peptidyl-prolyl cis-trans isomerase activity"/>
    <property type="evidence" value="ECO:0007669"/>
    <property type="project" value="UniProtKB-EC"/>
</dbReference>
<feature type="region of interest" description="Disordered" evidence="9">
    <location>
        <begin position="65"/>
        <end position="176"/>
    </location>
</feature>
<feature type="compositionally biased region" description="Acidic residues" evidence="9">
    <location>
        <begin position="39"/>
        <end position="49"/>
    </location>
</feature>
<gene>
    <name evidence="11" type="primary">FPR3</name>
    <name evidence="11" type="ORF">QQX98_001060</name>
</gene>
<dbReference type="Proteomes" id="UP001498476">
    <property type="component" value="Unassembled WGS sequence"/>
</dbReference>
<feature type="compositionally biased region" description="Acidic residues" evidence="9">
    <location>
        <begin position="152"/>
        <end position="173"/>
    </location>
</feature>
<proteinExistence type="inferred from homology"/>
<evidence type="ECO:0000256" key="1">
    <source>
        <dbReference type="ARBA" id="ARBA00000971"/>
    </source>
</evidence>
<organism evidence="11 12">
    <name type="scientific">Neonectria punicea</name>
    <dbReference type="NCBI Taxonomy" id="979145"/>
    <lineage>
        <taxon>Eukaryota</taxon>
        <taxon>Fungi</taxon>
        <taxon>Dikarya</taxon>
        <taxon>Ascomycota</taxon>
        <taxon>Pezizomycotina</taxon>
        <taxon>Sordariomycetes</taxon>
        <taxon>Hypocreomycetidae</taxon>
        <taxon>Hypocreales</taxon>
        <taxon>Nectriaceae</taxon>
        <taxon>Neonectria</taxon>
    </lineage>
</organism>
<evidence type="ECO:0000256" key="6">
    <source>
        <dbReference type="ARBA" id="ARBA00023235"/>
    </source>
</evidence>
<dbReference type="EC" id="5.2.1.8" evidence="7"/>
<evidence type="ECO:0000256" key="3">
    <source>
        <dbReference type="ARBA" id="ARBA00007838"/>
    </source>
</evidence>
<feature type="compositionally biased region" description="Low complexity" evidence="9">
    <location>
        <begin position="115"/>
        <end position="128"/>
    </location>
</feature>
<dbReference type="EMBL" id="JAZAVJ010000010">
    <property type="protein sequence ID" value="KAK7423270.1"/>
    <property type="molecule type" value="Genomic_DNA"/>
</dbReference>
<feature type="region of interest" description="Disordered" evidence="9">
    <location>
        <begin position="37"/>
        <end position="56"/>
    </location>
</feature>
<dbReference type="PANTHER" id="PTHR43811">
    <property type="entry name" value="FKBP-TYPE PEPTIDYL-PROLYL CIS-TRANS ISOMERASE FKPA"/>
    <property type="match status" value="1"/>
</dbReference>
<evidence type="ECO:0000259" key="10">
    <source>
        <dbReference type="PROSITE" id="PS50059"/>
    </source>
</evidence>
<dbReference type="Pfam" id="PF17800">
    <property type="entry name" value="NPL"/>
    <property type="match status" value="1"/>
</dbReference>
<dbReference type="InterPro" id="IPR041232">
    <property type="entry name" value="NPL"/>
</dbReference>
<dbReference type="Pfam" id="PF00254">
    <property type="entry name" value="FKBP_C"/>
    <property type="match status" value="1"/>
</dbReference>
<comment type="caution">
    <text evidence="11">The sequence shown here is derived from an EMBL/GenBank/DDBJ whole genome shotgun (WGS) entry which is preliminary data.</text>
</comment>
<protein>
    <recommendedName>
        <fullName evidence="7">FK506-binding protein</fullName>
        <ecNumber evidence="7">5.2.1.8</ecNumber>
    </recommendedName>
</protein>
<dbReference type="Gene3D" id="3.10.50.40">
    <property type="match status" value="1"/>
</dbReference>
<comment type="subunit">
    <text evidence="4">Binds to histones H3 and H4.</text>
</comment>
<evidence type="ECO:0000256" key="8">
    <source>
        <dbReference type="PROSITE-ProRule" id="PRU00277"/>
    </source>
</evidence>
<name>A0ABR1HPV9_9HYPO</name>
<accession>A0ABR1HPV9</accession>
<sequence length="467" mass="50867">MSAVPGPVYGLEVPPGEILIPAAMEFPASFRITMAAVDPTEEPEADDEGNVPTVPRSTLRLVKRAFPGLDDEDDEVDDEYMKALMGASDDDDEDDEDEEANGGPSDPAKSKKQKQAAAIKKLIEASQESSEDEEMEDAKPNGKSKGKAKATEDDDEEEDEEEDSDDDSEEGADLENFVICTLDTERNYQQPLDITVNHGEKVFFVVTGTHTVYLTGNYIMDDDEDEDDEDEDDYDLSPDELEYALGEVESGDESDELDGIADPRIAEIESDEEEAPKLVSVKKGKNKRTAEDATEGLDELISKEETKLSKKQQKKLKNNKGEPVATEDNKKKVQFAKNLEQGPTGSAEKAKQTKAPAGVKVVQGVTIDDRTVGNGRTAKNGDTVGVRYIGKLQNGQQFDANKKGKPFAFKVGKGQVIKGWDVGIVGMAIGGERRLTIPAHLAYGSRGMPGIPANSQLTFDVKLLEIK</sequence>
<dbReference type="Gene3D" id="2.60.120.340">
    <property type="entry name" value="Nucleoplasmin core domain"/>
    <property type="match status" value="1"/>
</dbReference>
<feature type="compositionally biased region" description="Basic residues" evidence="9">
    <location>
        <begin position="309"/>
        <end position="318"/>
    </location>
</feature>
<feature type="compositionally biased region" description="Acidic residues" evidence="9">
    <location>
        <begin position="88"/>
        <end position="100"/>
    </location>
</feature>
<dbReference type="PIRSF" id="PIRSF001473">
    <property type="entry name" value="FK506-bp_FPR3"/>
    <property type="match status" value="1"/>
</dbReference>
<dbReference type="InterPro" id="IPR046357">
    <property type="entry name" value="PPIase_dom_sf"/>
</dbReference>
<feature type="compositionally biased region" description="Acidic residues" evidence="9">
    <location>
        <begin position="69"/>
        <end position="78"/>
    </location>
</feature>
<evidence type="ECO:0000313" key="12">
    <source>
        <dbReference type="Proteomes" id="UP001498476"/>
    </source>
</evidence>
<evidence type="ECO:0000256" key="2">
    <source>
        <dbReference type="ARBA" id="ARBA00002221"/>
    </source>
</evidence>
<reference evidence="11 12" key="1">
    <citation type="journal article" date="2025" name="Microbiol. Resour. Announc.">
        <title>Draft genome sequences for Neonectria magnoliae and Neonectria punicea, canker pathogens of Liriodendron tulipifera and Acer saccharum in West Virginia.</title>
        <authorList>
            <person name="Petronek H.M."/>
            <person name="Kasson M.T."/>
            <person name="Metheny A.M."/>
            <person name="Stauder C.M."/>
            <person name="Lovett B."/>
            <person name="Lynch S.C."/>
            <person name="Garnas J.R."/>
            <person name="Kasson L.R."/>
            <person name="Stajich J.E."/>
        </authorList>
    </citation>
    <scope>NUCLEOTIDE SEQUENCE [LARGE SCALE GENOMIC DNA]</scope>
    <source>
        <strain evidence="11 12">NRRL 64653</strain>
    </source>
</reference>
<dbReference type="PROSITE" id="PS50059">
    <property type="entry name" value="FKBP_PPIASE"/>
    <property type="match status" value="1"/>
</dbReference>
<dbReference type="SUPFAM" id="SSF54534">
    <property type="entry name" value="FKBP-like"/>
    <property type="match status" value="1"/>
</dbReference>
<feature type="region of interest" description="Disordered" evidence="9">
    <location>
        <begin position="309"/>
        <end position="332"/>
    </location>
</feature>
<comment type="catalytic activity">
    <reaction evidence="1 7 8">
        <text>[protein]-peptidylproline (omega=180) = [protein]-peptidylproline (omega=0)</text>
        <dbReference type="Rhea" id="RHEA:16237"/>
        <dbReference type="Rhea" id="RHEA-COMP:10747"/>
        <dbReference type="Rhea" id="RHEA-COMP:10748"/>
        <dbReference type="ChEBI" id="CHEBI:83833"/>
        <dbReference type="ChEBI" id="CHEBI:83834"/>
        <dbReference type="EC" id="5.2.1.8"/>
    </reaction>
</comment>
<dbReference type="InterPro" id="IPR001179">
    <property type="entry name" value="PPIase_FKBP_dom"/>
</dbReference>
<evidence type="ECO:0000256" key="4">
    <source>
        <dbReference type="ARBA" id="ARBA00011865"/>
    </source>
</evidence>
<evidence type="ECO:0000256" key="9">
    <source>
        <dbReference type="SAM" id="MobiDB-lite"/>
    </source>
</evidence>
<keyword evidence="6 7" id="KW-0413">Isomerase</keyword>
<evidence type="ECO:0000313" key="11">
    <source>
        <dbReference type="EMBL" id="KAK7423270.1"/>
    </source>
</evidence>
<dbReference type="PANTHER" id="PTHR43811:SF19">
    <property type="entry name" value="39 KDA FK506-BINDING NUCLEAR PROTEIN"/>
    <property type="match status" value="1"/>
</dbReference>